<dbReference type="EMBL" id="JAOZEW010000020">
    <property type="protein sequence ID" value="MCV9929504.1"/>
    <property type="molecule type" value="Genomic_DNA"/>
</dbReference>
<accession>A0A9X3C503</accession>
<keyword evidence="2" id="KW-1185">Reference proteome</keyword>
<dbReference type="AlphaFoldDB" id="A0A9X3C503"/>
<gene>
    <name evidence="1" type="ORF">OIU83_17720</name>
</gene>
<proteinExistence type="predicted"/>
<reference evidence="1" key="1">
    <citation type="submission" date="2022-10" db="EMBL/GenBank/DDBJ databases">
        <title>Two novel species of Flavobacterium.</title>
        <authorList>
            <person name="Liu Q."/>
            <person name="Xin Y.-H."/>
        </authorList>
    </citation>
    <scope>NUCLEOTIDE SEQUENCE</scope>
    <source>
        <strain evidence="1">LS1R49</strain>
    </source>
</reference>
<organism evidence="1 2">
    <name type="scientific">Flavobacterium shii</name>
    <dbReference type="NCBI Taxonomy" id="2987687"/>
    <lineage>
        <taxon>Bacteria</taxon>
        <taxon>Pseudomonadati</taxon>
        <taxon>Bacteroidota</taxon>
        <taxon>Flavobacteriia</taxon>
        <taxon>Flavobacteriales</taxon>
        <taxon>Flavobacteriaceae</taxon>
        <taxon>Flavobacterium</taxon>
    </lineage>
</organism>
<comment type="caution">
    <text evidence="1">The sequence shown here is derived from an EMBL/GenBank/DDBJ whole genome shotgun (WGS) entry which is preliminary data.</text>
</comment>
<evidence type="ECO:0000313" key="2">
    <source>
        <dbReference type="Proteomes" id="UP001151079"/>
    </source>
</evidence>
<dbReference type="RefSeq" id="WP_264207590.1">
    <property type="nucleotide sequence ID" value="NZ_JAOZEW010000020.1"/>
</dbReference>
<protein>
    <submittedName>
        <fullName evidence="1">Uncharacterized protein</fullName>
    </submittedName>
</protein>
<dbReference type="Proteomes" id="UP001151079">
    <property type="component" value="Unassembled WGS sequence"/>
</dbReference>
<sequence>MATPHQNTIKKALLVTELLDQNYEQGNQAKMMHGVLRSKISKVYPMSYRTLQRYVKLARNLPEVKQDQLSLF</sequence>
<evidence type="ECO:0000313" key="1">
    <source>
        <dbReference type="EMBL" id="MCV9929504.1"/>
    </source>
</evidence>
<name>A0A9X3C503_9FLAO</name>